<dbReference type="PANTHER" id="PTHR32011">
    <property type="entry name" value="OS08G0472400 PROTEIN"/>
    <property type="match status" value="1"/>
</dbReference>
<dbReference type="InterPro" id="IPR037883">
    <property type="entry name" value="Knr4/Smi1-like_sf"/>
</dbReference>
<gene>
    <name evidence="2" type="ORF">GOQ30_03250</name>
</gene>
<accession>A0A6I4IJS1</accession>
<protein>
    <recommendedName>
        <fullName evidence="1">Knr4/Smi1-like domain-containing protein</fullName>
    </recommendedName>
</protein>
<dbReference type="EMBL" id="WQLW01000002">
    <property type="protein sequence ID" value="MVO08181.1"/>
    <property type="molecule type" value="Genomic_DNA"/>
</dbReference>
<dbReference type="SUPFAM" id="SSF160631">
    <property type="entry name" value="SMI1/KNR4-like"/>
    <property type="match status" value="1"/>
</dbReference>
<proteinExistence type="predicted"/>
<dbReference type="OrthoDB" id="264195at2"/>
<keyword evidence="3" id="KW-1185">Reference proteome</keyword>
<dbReference type="AlphaFoldDB" id="A0A6I4IJS1"/>
<sequence length="310" mass="36664">MKAIPNDFEAFLYWVKETTESRWSNFSESKKDGNWWNHKHQVLEGAKWIDPLSDDEIDALEIKWNIKFPSDYRSFLRILHKVDKDDAFEEENEETGEMTLSYFPLFHDWRNDALIQDRLEYPFKFIKWKVFESSQPGWLKSWGNRPSSESECLAIVENWIEKARILIPINSHRFMVSNPNSTANHIISCYGFDTILYSLNLREHIINELRWDLGLDEREYADDTGKPPPLAISNAIQYIKGDISEEEEEDSIAKEKLYENSLLERRNAYHTIPYWEEVILYYSSGWSSIGLRFPYENYNKPNPIVVADPS</sequence>
<dbReference type="PANTHER" id="PTHR32011:SF2">
    <property type="entry name" value="OS08G0472400 PROTEIN"/>
    <property type="match status" value="1"/>
</dbReference>
<evidence type="ECO:0000313" key="3">
    <source>
        <dbReference type="Proteomes" id="UP000431264"/>
    </source>
</evidence>
<evidence type="ECO:0000259" key="1">
    <source>
        <dbReference type="SMART" id="SM00860"/>
    </source>
</evidence>
<name>A0A6I4IJS1_9FLAO</name>
<dbReference type="InterPro" id="IPR018958">
    <property type="entry name" value="Knr4/Smi1-like_dom"/>
</dbReference>
<dbReference type="RefSeq" id="WP_140996580.1">
    <property type="nucleotide sequence ID" value="NZ_VDCZ01000002.1"/>
</dbReference>
<dbReference type="Gene3D" id="3.40.1580.10">
    <property type="entry name" value="SMI1/KNR4-like"/>
    <property type="match status" value="1"/>
</dbReference>
<feature type="domain" description="Knr4/Smi1-like" evidence="1">
    <location>
        <begin position="51"/>
        <end position="162"/>
    </location>
</feature>
<dbReference type="Proteomes" id="UP000431264">
    <property type="component" value="Unassembled WGS sequence"/>
</dbReference>
<dbReference type="Pfam" id="PF09346">
    <property type="entry name" value="SMI1_KNR4"/>
    <property type="match status" value="1"/>
</dbReference>
<comment type="caution">
    <text evidence="2">The sequence shown here is derived from an EMBL/GenBank/DDBJ whole genome shotgun (WGS) entry which is preliminary data.</text>
</comment>
<evidence type="ECO:0000313" key="2">
    <source>
        <dbReference type="EMBL" id="MVO08181.1"/>
    </source>
</evidence>
<dbReference type="SMART" id="SM00860">
    <property type="entry name" value="SMI1_KNR4"/>
    <property type="match status" value="1"/>
</dbReference>
<organism evidence="2 3">
    <name type="scientific">Flavobacterium profundi</name>
    <dbReference type="NCBI Taxonomy" id="1774945"/>
    <lineage>
        <taxon>Bacteria</taxon>
        <taxon>Pseudomonadati</taxon>
        <taxon>Bacteroidota</taxon>
        <taxon>Flavobacteriia</taxon>
        <taxon>Flavobacteriales</taxon>
        <taxon>Flavobacteriaceae</taxon>
        <taxon>Flavobacterium</taxon>
    </lineage>
</organism>
<reference evidence="3" key="1">
    <citation type="submission" date="2019-05" db="EMBL/GenBank/DDBJ databases">
        <title>Flavobacterium profundi sp. nov., isolated from a deep-sea seamount.</title>
        <authorList>
            <person name="Zhang D.-C."/>
        </authorList>
    </citation>
    <scope>NUCLEOTIDE SEQUENCE [LARGE SCALE GENOMIC DNA]</scope>
    <source>
        <strain evidence="3">TP390</strain>
    </source>
</reference>